<keyword evidence="3" id="KW-0378">Hydrolase</keyword>
<gene>
    <name evidence="8" type="ORF">N782_06770</name>
</gene>
<dbReference type="InterPro" id="IPR009003">
    <property type="entry name" value="Peptidase_S1_PA"/>
</dbReference>
<dbReference type="InterPro" id="IPR036034">
    <property type="entry name" value="PDZ_sf"/>
</dbReference>
<dbReference type="PANTHER" id="PTHR43343">
    <property type="entry name" value="PEPTIDASE S12"/>
    <property type="match status" value="1"/>
</dbReference>
<proteinExistence type="inferred from homology"/>
<feature type="transmembrane region" description="Helical" evidence="6">
    <location>
        <begin position="20"/>
        <end position="42"/>
    </location>
</feature>
<dbReference type="STRING" id="1385514.N782_06770"/>
<feature type="domain" description="PDZ" evidence="7">
    <location>
        <begin position="281"/>
        <end position="397"/>
    </location>
</feature>
<reference evidence="8 9" key="1">
    <citation type="journal article" date="2015" name="Stand. Genomic Sci.">
        <title>High quality draft genome sequence of the moderately halophilic bacterium Pontibacillus yanchengensis Y32(T) and comparison among Pontibacillus genomes.</title>
        <authorList>
            <person name="Huang J."/>
            <person name="Qiao Z.X."/>
            <person name="Tang J.W."/>
            <person name="Wang G."/>
        </authorList>
    </citation>
    <scope>NUCLEOTIDE SEQUENCE [LARGE SCALE GENOMIC DNA]</scope>
    <source>
        <strain evidence="8 9">Y32</strain>
    </source>
</reference>
<keyword evidence="6" id="KW-0472">Membrane</keyword>
<organism evidence="8 9">
    <name type="scientific">Pontibacillus yanchengensis Y32</name>
    <dbReference type="NCBI Taxonomy" id="1385514"/>
    <lineage>
        <taxon>Bacteria</taxon>
        <taxon>Bacillati</taxon>
        <taxon>Bacillota</taxon>
        <taxon>Bacilli</taxon>
        <taxon>Bacillales</taxon>
        <taxon>Bacillaceae</taxon>
        <taxon>Pontibacillus</taxon>
    </lineage>
</organism>
<dbReference type="EMBL" id="AVBF01000016">
    <property type="protein sequence ID" value="KGP73195.1"/>
    <property type="molecule type" value="Genomic_DNA"/>
</dbReference>
<keyword evidence="2 8" id="KW-0645">Protease</keyword>
<dbReference type="InterPro" id="IPR051201">
    <property type="entry name" value="Chloro_Bact_Ser_Proteases"/>
</dbReference>
<name>A0A0A2TV75_9BACI</name>
<evidence type="ECO:0000256" key="4">
    <source>
        <dbReference type="ARBA" id="ARBA00022825"/>
    </source>
</evidence>
<keyword evidence="4" id="KW-0720">Serine protease</keyword>
<evidence type="ECO:0000313" key="8">
    <source>
        <dbReference type="EMBL" id="KGP73195.1"/>
    </source>
</evidence>
<evidence type="ECO:0000256" key="5">
    <source>
        <dbReference type="SAM" id="MobiDB-lite"/>
    </source>
</evidence>
<comment type="caution">
    <text evidence="8">The sequence shown here is derived from an EMBL/GenBank/DDBJ whole genome shotgun (WGS) entry which is preliminary data.</text>
</comment>
<dbReference type="Pfam" id="PF13180">
    <property type="entry name" value="PDZ_2"/>
    <property type="match status" value="1"/>
</dbReference>
<dbReference type="SMART" id="SM00228">
    <property type="entry name" value="PDZ"/>
    <property type="match status" value="1"/>
</dbReference>
<feature type="region of interest" description="Disordered" evidence="5">
    <location>
        <begin position="57"/>
        <end position="77"/>
    </location>
</feature>
<dbReference type="Pfam" id="PF13365">
    <property type="entry name" value="Trypsin_2"/>
    <property type="match status" value="1"/>
</dbReference>
<dbReference type="FunFam" id="2.40.10.10:FF:000001">
    <property type="entry name" value="Periplasmic serine protease DegS"/>
    <property type="match status" value="1"/>
</dbReference>
<keyword evidence="6" id="KW-0812">Transmembrane</keyword>
<accession>A0A0A2TV75</accession>
<evidence type="ECO:0000259" key="7">
    <source>
        <dbReference type="SMART" id="SM00228"/>
    </source>
</evidence>
<dbReference type="InterPro" id="IPR043504">
    <property type="entry name" value="Peptidase_S1_PA_chymotrypsin"/>
</dbReference>
<evidence type="ECO:0000256" key="2">
    <source>
        <dbReference type="ARBA" id="ARBA00022670"/>
    </source>
</evidence>
<dbReference type="InterPro" id="IPR001940">
    <property type="entry name" value="Peptidase_S1C"/>
</dbReference>
<evidence type="ECO:0000256" key="6">
    <source>
        <dbReference type="SAM" id="Phobius"/>
    </source>
</evidence>
<evidence type="ECO:0000313" key="9">
    <source>
        <dbReference type="Proteomes" id="UP000030147"/>
    </source>
</evidence>
<dbReference type="PANTHER" id="PTHR43343:SF3">
    <property type="entry name" value="PROTEASE DO-LIKE 8, CHLOROPLASTIC"/>
    <property type="match status" value="1"/>
</dbReference>
<keyword evidence="9" id="KW-1185">Reference proteome</keyword>
<sequence>MGYYDDHAPSRNRHKRPGWIAPTVVGLILGSVLIILALPALIQSNILPYDVSIQNNEQPQGNKDENTQANEGTSTSQNVNVDVTTQITEVVQDVQETVVGVVNIQDGSSSIFSEQEGAQTGTGSGVIYKKEGESAYVVTNHHVVQGASEIEIALIDGSRIEAQKLGSDPYTDLAVLEVDGTKVNKAIELGKSSTVKVGEPAMAIGNPLGLMFAGSVTKGIISGKQRAIPQDLNGDGRMDWQAEVIQTDAAINPGNSGGALINIKGQLIGINSMKIAKSAVEGIGFAIPIDLAKPIIDDLENDGEVTRPYMGIEAYSLSELTSNQWRSTLELPEEVESGVFINGIEPTSPADQAGLEQYDVITKLDDTKVTNIVDLRKHLYEDKKVGEEMRITFYRNGEKQETTMELASQSY</sequence>
<dbReference type="SUPFAM" id="SSF50156">
    <property type="entry name" value="PDZ domain-like"/>
    <property type="match status" value="1"/>
</dbReference>
<dbReference type="InterPro" id="IPR001478">
    <property type="entry name" value="PDZ"/>
</dbReference>
<dbReference type="OrthoDB" id="9758917at2"/>
<dbReference type="Gene3D" id="2.30.42.10">
    <property type="match status" value="1"/>
</dbReference>
<dbReference type="Gene3D" id="2.40.10.10">
    <property type="entry name" value="Trypsin-like serine proteases"/>
    <property type="match status" value="2"/>
</dbReference>
<comment type="similarity">
    <text evidence="1">Belongs to the peptidase S1C family.</text>
</comment>
<dbReference type="PRINTS" id="PR00834">
    <property type="entry name" value="PROTEASES2C"/>
</dbReference>
<evidence type="ECO:0000256" key="1">
    <source>
        <dbReference type="ARBA" id="ARBA00010541"/>
    </source>
</evidence>
<keyword evidence="6" id="KW-1133">Transmembrane helix</keyword>
<dbReference type="eggNOG" id="COG0265">
    <property type="taxonomic scope" value="Bacteria"/>
</dbReference>
<dbReference type="GO" id="GO:0004252">
    <property type="term" value="F:serine-type endopeptidase activity"/>
    <property type="evidence" value="ECO:0007669"/>
    <property type="project" value="InterPro"/>
</dbReference>
<dbReference type="SUPFAM" id="SSF50494">
    <property type="entry name" value="Trypsin-like serine proteases"/>
    <property type="match status" value="1"/>
</dbReference>
<dbReference type="Proteomes" id="UP000030147">
    <property type="component" value="Unassembled WGS sequence"/>
</dbReference>
<dbReference type="RefSeq" id="WP_036818126.1">
    <property type="nucleotide sequence ID" value="NZ_AVBF01000016.1"/>
</dbReference>
<dbReference type="MEROPS" id="S01.364"/>
<dbReference type="AlphaFoldDB" id="A0A0A2TV75"/>
<protein>
    <submittedName>
        <fullName evidence="8">Serine protease</fullName>
    </submittedName>
</protein>
<evidence type="ECO:0000256" key="3">
    <source>
        <dbReference type="ARBA" id="ARBA00022801"/>
    </source>
</evidence>
<dbReference type="GO" id="GO:0006508">
    <property type="term" value="P:proteolysis"/>
    <property type="evidence" value="ECO:0007669"/>
    <property type="project" value="UniProtKB-KW"/>
</dbReference>